<dbReference type="NCBIfam" id="TIGR00778">
    <property type="entry name" value="ahpD_dom"/>
    <property type="match status" value="1"/>
</dbReference>
<accession>A0A5B8UTW2</accession>
<dbReference type="Proteomes" id="UP000321479">
    <property type="component" value="Chromosome"/>
</dbReference>
<dbReference type="InterPro" id="IPR029032">
    <property type="entry name" value="AhpD-like"/>
</dbReference>
<organism evidence="2 3">
    <name type="scientific">Mucilaginibacter ginsenosidivorans</name>
    <dbReference type="NCBI Taxonomy" id="398053"/>
    <lineage>
        <taxon>Bacteria</taxon>
        <taxon>Pseudomonadati</taxon>
        <taxon>Bacteroidota</taxon>
        <taxon>Sphingobacteriia</taxon>
        <taxon>Sphingobacteriales</taxon>
        <taxon>Sphingobacteriaceae</taxon>
        <taxon>Mucilaginibacter</taxon>
    </lineage>
</organism>
<dbReference type="AlphaFoldDB" id="A0A5B8UTW2"/>
<dbReference type="GO" id="GO:0051920">
    <property type="term" value="F:peroxiredoxin activity"/>
    <property type="evidence" value="ECO:0007669"/>
    <property type="project" value="InterPro"/>
</dbReference>
<dbReference type="RefSeq" id="WP_147030895.1">
    <property type="nucleotide sequence ID" value="NZ_CP042436.1"/>
</dbReference>
<gene>
    <name evidence="2" type="ORF">FRZ54_06890</name>
</gene>
<dbReference type="InterPro" id="IPR004675">
    <property type="entry name" value="AhpD_core"/>
</dbReference>
<dbReference type="PANTHER" id="PTHR34846">
    <property type="entry name" value="4-CARBOXYMUCONOLACTONE DECARBOXYLASE FAMILY PROTEIN (AFU_ORTHOLOGUE AFUA_6G11590)"/>
    <property type="match status" value="1"/>
</dbReference>
<dbReference type="InterPro" id="IPR003779">
    <property type="entry name" value="CMD-like"/>
</dbReference>
<keyword evidence="3" id="KW-1185">Reference proteome</keyword>
<dbReference type="KEGG" id="mgin:FRZ54_06890"/>
<dbReference type="EMBL" id="CP042436">
    <property type="protein sequence ID" value="QEC62318.1"/>
    <property type="molecule type" value="Genomic_DNA"/>
</dbReference>
<dbReference type="SUPFAM" id="SSF69118">
    <property type="entry name" value="AhpD-like"/>
    <property type="match status" value="1"/>
</dbReference>
<protein>
    <submittedName>
        <fullName evidence="2">Carboxymuconolactone decarboxylase family protein</fullName>
    </submittedName>
</protein>
<dbReference type="PANTHER" id="PTHR34846:SF10">
    <property type="entry name" value="CYTOPLASMIC PROTEIN"/>
    <property type="match status" value="1"/>
</dbReference>
<name>A0A5B8UTW2_9SPHI</name>
<dbReference type="Gene3D" id="1.20.1290.10">
    <property type="entry name" value="AhpD-like"/>
    <property type="match status" value="1"/>
</dbReference>
<reference evidence="2 3" key="1">
    <citation type="journal article" date="2017" name="Curr. Microbiol.">
        <title>Mucilaginibacter ginsenosidivorans sp. nov., Isolated from Soil of Ginseng Field.</title>
        <authorList>
            <person name="Kim M.M."/>
            <person name="Siddiqi M.Z."/>
            <person name="Im W.T."/>
        </authorList>
    </citation>
    <scope>NUCLEOTIDE SEQUENCE [LARGE SCALE GENOMIC DNA]</scope>
    <source>
        <strain evidence="2 3">Gsoil 3017</strain>
    </source>
</reference>
<dbReference type="OrthoDB" id="9801997at2"/>
<feature type="domain" description="Carboxymuconolactone decarboxylase-like" evidence="1">
    <location>
        <begin position="13"/>
        <end position="93"/>
    </location>
</feature>
<dbReference type="Pfam" id="PF02627">
    <property type="entry name" value="CMD"/>
    <property type="match status" value="1"/>
</dbReference>
<proteinExistence type="predicted"/>
<evidence type="ECO:0000313" key="3">
    <source>
        <dbReference type="Proteomes" id="UP000321479"/>
    </source>
</evidence>
<evidence type="ECO:0000313" key="2">
    <source>
        <dbReference type="EMBL" id="QEC62318.1"/>
    </source>
</evidence>
<evidence type="ECO:0000259" key="1">
    <source>
        <dbReference type="Pfam" id="PF02627"/>
    </source>
</evidence>
<sequence length="144" mass="16356">MKRISIKDVEPKAYLAMLGLENYISSSAISPFLRELIKIRASQINGCAYCIDMHTQEALKIGETQRRIFALSAWKESPLFSEEERMVLHLTEEVTLISADGVSDETYDNLVKTFGENVVAQLIMQVIIINSWNRIAVSTKQIFE</sequence>